<proteinExistence type="inferred from homology"/>
<name>A0A544QVR9_9FIRM</name>
<dbReference type="GO" id="GO:0015087">
    <property type="term" value="F:cobalt ion transmembrane transporter activity"/>
    <property type="evidence" value="ECO:0007669"/>
    <property type="project" value="TreeGrafter"/>
</dbReference>
<dbReference type="GO" id="GO:0050897">
    <property type="term" value="F:cobalt ion binding"/>
    <property type="evidence" value="ECO:0007669"/>
    <property type="project" value="TreeGrafter"/>
</dbReference>
<dbReference type="Pfam" id="PF01544">
    <property type="entry name" value="CorA"/>
    <property type="match status" value="1"/>
</dbReference>
<evidence type="ECO:0000256" key="5">
    <source>
        <dbReference type="ARBA" id="ARBA00022692"/>
    </source>
</evidence>
<evidence type="ECO:0000256" key="9">
    <source>
        <dbReference type="ARBA" id="ARBA00023136"/>
    </source>
</evidence>
<dbReference type="PANTHER" id="PTHR46494:SF1">
    <property type="entry name" value="CORA FAMILY METAL ION TRANSPORTER (EUROFUNG)"/>
    <property type="match status" value="1"/>
</dbReference>
<feature type="transmembrane region" description="Helical" evidence="12">
    <location>
        <begin position="259"/>
        <end position="278"/>
    </location>
</feature>
<dbReference type="EMBL" id="SGJB01000007">
    <property type="protein sequence ID" value="TQQ84776.1"/>
    <property type="molecule type" value="Genomic_DNA"/>
</dbReference>
<dbReference type="Gene3D" id="1.20.58.340">
    <property type="entry name" value="Magnesium transport protein CorA, transmembrane region"/>
    <property type="match status" value="2"/>
</dbReference>
<keyword evidence="8" id="KW-0406">Ion transport</keyword>
<evidence type="ECO:0000256" key="4">
    <source>
        <dbReference type="ARBA" id="ARBA00022475"/>
    </source>
</evidence>
<evidence type="ECO:0000256" key="10">
    <source>
        <dbReference type="ARBA" id="ARBA00034269"/>
    </source>
</evidence>
<comment type="subcellular location">
    <subcellularLocation>
        <location evidence="1">Cell membrane</location>
        <topology evidence="1">Multi-pass membrane protein</topology>
    </subcellularLocation>
</comment>
<protein>
    <submittedName>
        <fullName evidence="13">Cation transporter</fullName>
    </submittedName>
</protein>
<dbReference type="InterPro" id="IPR045861">
    <property type="entry name" value="CorA_cytoplasmic_dom"/>
</dbReference>
<dbReference type="InterPro" id="IPR045863">
    <property type="entry name" value="CorA_TM1_TM2"/>
</dbReference>
<dbReference type="RefSeq" id="WP_142535831.1">
    <property type="nucleotide sequence ID" value="NZ_SGJB01000007.1"/>
</dbReference>
<dbReference type="InterPro" id="IPR002523">
    <property type="entry name" value="MgTranspt_CorA/ZnTranspt_ZntB"/>
</dbReference>
<comment type="catalytic activity">
    <reaction evidence="10">
        <text>Mg(2+)(in) = Mg(2+)(out)</text>
        <dbReference type="Rhea" id="RHEA:29827"/>
        <dbReference type="ChEBI" id="CHEBI:18420"/>
    </reaction>
</comment>
<evidence type="ECO:0000313" key="14">
    <source>
        <dbReference type="Proteomes" id="UP000317863"/>
    </source>
</evidence>
<comment type="caution">
    <text evidence="13">The sequence shown here is derived from an EMBL/GenBank/DDBJ whole genome shotgun (WGS) entry which is preliminary data.</text>
</comment>
<dbReference type="GO" id="GO:0000287">
    <property type="term" value="F:magnesium ion binding"/>
    <property type="evidence" value="ECO:0007669"/>
    <property type="project" value="TreeGrafter"/>
</dbReference>
<keyword evidence="5 12" id="KW-0812">Transmembrane</keyword>
<reference evidence="13 14" key="1">
    <citation type="submission" date="2019-02" db="EMBL/GenBank/DDBJ databases">
        <title>Peptostreptococcaceae bacterium ZHW00191 nov., a new bacterium isolated from the human gut.</title>
        <authorList>
            <person name="Zhou H.-W."/>
            <person name="Chen X.-J."/>
        </authorList>
    </citation>
    <scope>NUCLEOTIDE SEQUENCE [LARGE SCALE GENOMIC DNA]</scope>
    <source>
        <strain evidence="13 14">ZHW00191</strain>
    </source>
</reference>
<evidence type="ECO:0000313" key="13">
    <source>
        <dbReference type="EMBL" id="TQQ84776.1"/>
    </source>
</evidence>
<dbReference type="AlphaFoldDB" id="A0A544QVR9"/>
<dbReference type="FunFam" id="1.20.58.340:FF:000004">
    <property type="entry name" value="Magnesium transport protein CorA"/>
    <property type="match status" value="1"/>
</dbReference>
<comment type="similarity">
    <text evidence="2">Belongs to the CorA metal ion transporter (MIT) (TC 1.A.35) family.</text>
</comment>
<keyword evidence="9 12" id="KW-0472">Membrane</keyword>
<evidence type="ECO:0000256" key="8">
    <source>
        <dbReference type="ARBA" id="ARBA00023065"/>
    </source>
</evidence>
<organism evidence="13 14">
    <name type="scientific">Peptacetobacter hominis</name>
    <dbReference type="NCBI Taxonomy" id="2743610"/>
    <lineage>
        <taxon>Bacteria</taxon>
        <taxon>Bacillati</taxon>
        <taxon>Bacillota</taxon>
        <taxon>Clostridia</taxon>
        <taxon>Peptostreptococcales</taxon>
        <taxon>Peptostreptococcaceae</taxon>
        <taxon>Peptacetobacter</taxon>
    </lineage>
</organism>
<comment type="function">
    <text evidence="11">Mediates influx of magnesium ions. Alternates between open and closed states. Activated by low cytoplasmic Mg(2+) levels. Inactive when cytoplasmic Mg(2+) levels are high.</text>
</comment>
<evidence type="ECO:0000256" key="1">
    <source>
        <dbReference type="ARBA" id="ARBA00004651"/>
    </source>
</evidence>
<accession>A0A544QVR9</accession>
<keyword evidence="4" id="KW-1003">Cell membrane</keyword>
<feature type="transmembrane region" description="Helical" evidence="12">
    <location>
        <begin position="290"/>
        <end position="310"/>
    </location>
</feature>
<evidence type="ECO:0000256" key="3">
    <source>
        <dbReference type="ARBA" id="ARBA00022448"/>
    </source>
</evidence>
<gene>
    <name evidence="13" type="ORF">EXD82_05070</name>
</gene>
<evidence type="ECO:0000256" key="2">
    <source>
        <dbReference type="ARBA" id="ARBA00009765"/>
    </source>
</evidence>
<evidence type="ECO:0000256" key="7">
    <source>
        <dbReference type="ARBA" id="ARBA00022989"/>
    </source>
</evidence>
<evidence type="ECO:0000256" key="6">
    <source>
        <dbReference type="ARBA" id="ARBA00022842"/>
    </source>
</evidence>
<keyword evidence="7 12" id="KW-1133">Transmembrane helix</keyword>
<dbReference type="GO" id="GO:0015095">
    <property type="term" value="F:magnesium ion transmembrane transporter activity"/>
    <property type="evidence" value="ECO:0007669"/>
    <property type="project" value="TreeGrafter"/>
</dbReference>
<dbReference type="OrthoDB" id="9803416at2"/>
<keyword evidence="14" id="KW-1185">Reference proteome</keyword>
<sequence>MHILMLSDNRITEYIEGIDLKNNEYIMLCNPNEFDHISGNIGINISSDIDKFSFTEYVNNGKYYDTIKLSMLIFRENKVTTEIIELYVSDKYIVIVTDEDNFMYKSILKAMNNKILLENDSNISLCLMNQYIIRLFITKEFEFVEKLEEMILDLEDEMMEEVFHCHIEQINELRNIARSAVKITRPLIYIADSENSENMRYLKMNRGNESGNIFEINSIDFSVDKLYEFSLSTREMADRLLDIYSSKVNEKTNSMITKLTALTAICAPITIITGIYGMNFRYMPELRWLYGYPMSLCVMIIIAIIAIHILRKNRML</sequence>
<dbReference type="SUPFAM" id="SSF144083">
    <property type="entry name" value="Magnesium transport protein CorA, transmembrane region"/>
    <property type="match status" value="1"/>
</dbReference>
<dbReference type="Proteomes" id="UP000317863">
    <property type="component" value="Unassembled WGS sequence"/>
</dbReference>
<dbReference type="GO" id="GO:0005886">
    <property type="term" value="C:plasma membrane"/>
    <property type="evidence" value="ECO:0007669"/>
    <property type="project" value="UniProtKB-SubCell"/>
</dbReference>
<keyword evidence="3" id="KW-0813">Transport</keyword>
<dbReference type="SUPFAM" id="SSF143865">
    <property type="entry name" value="CorA soluble domain-like"/>
    <property type="match status" value="1"/>
</dbReference>
<dbReference type="PANTHER" id="PTHR46494">
    <property type="entry name" value="CORA FAMILY METAL ION TRANSPORTER (EUROFUNG)"/>
    <property type="match status" value="1"/>
</dbReference>
<evidence type="ECO:0000256" key="11">
    <source>
        <dbReference type="ARBA" id="ARBA00045497"/>
    </source>
</evidence>
<evidence type="ECO:0000256" key="12">
    <source>
        <dbReference type="SAM" id="Phobius"/>
    </source>
</evidence>
<keyword evidence="6" id="KW-0460">Magnesium</keyword>